<dbReference type="VEuPathDB" id="VectorBase:ASIC021291"/>
<dbReference type="Proteomes" id="UP000030765">
    <property type="component" value="Unassembled WGS sequence"/>
</dbReference>
<keyword evidence="4" id="KW-1185">Reference proteome</keyword>
<feature type="region of interest" description="Disordered" evidence="1">
    <location>
        <begin position="94"/>
        <end position="133"/>
    </location>
</feature>
<sequence>MSPMAADGAELGHGHPLEGGRKCRAPAGRYLKSKLDLENKRPPSFRSFLSAPFLRGEPTAKEMIWVLTRRNRRNDVYGAISLRDFNEIVTLGKIRRRPGNESDRRRSMGPIYDTEDHGSSNQYVRPGLHEAVT</sequence>
<evidence type="ECO:0000313" key="3">
    <source>
        <dbReference type="EnsemblMetazoa" id="ASIC021291-PA"/>
    </source>
</evidence>
<proteinExistence type="predicted"/>
<dbReference type="EMBL" id="ATLV01026297">
    <property type="status" value="NOT_ANNOTATED_CDS"/>
    <property type="molecule type" value="Genomic_DNA"/>
</dbReference>
<dbReference type="EMBL" id="KE525409">
    <property type="protein sequence ID" value="KFB52998.1"/>
    <property type="molecule type" value="Genomic_DNA"/>
</dbReference>
<accession>A0A084WS04</accession>
<gene>
    <name evidence="2" type="ORF">ZHAS_00021291</name>
</gene>
<protein>
    <submittedName>
        <fullName evidence="2 3">Calcineurin subunit B type 1-like protein</fullName>
    </submittedName>
</protein>
<reference evidence="3" key="2">
    <citation type="submission" date="2020-05" db="UniProtKB">
        <authorList>
            <consortium name="EnsemblMetazoa"/>
        </authorList>
    </citation>
    <scope>IDENTIFICATION</scope>
</reference>
<dbReference type="AlphaFoldDB" id="A0A084WS04"/>
<evidence type="ECO:0000313" key="2">
    <source>
        <dbReference type="EMBL" id="KFB52998.1"/>
    </source>
</evidence>
<name>A0A084WS04_ANOSI</name>
<organism evidence="2">
    <name type="scientific">Anopheles sinensis</name>
    <name type="common">Mosquito</name>
    <dbReference type="NCBI Taxonomy" id="74873"/>
    <lineage>
        <taxon>Eukaryota</taxon>
        <taxon>Metazoa</taxon>
        <taxon>Ecdysozoa</taxon>
        <taxon>Arthropoda</taxon>
        <taxon>Hexapoda</taxon>
        <taxon>Insecta</taxon>
        <taxon>Pterygota</taxon>
        <taxon>Neoptera</taxon>
        <taxon>Endopterygota</taxon>
        <taxon>Diptera</taxon>
        <taxon>Nematocera</taxon>
        <taxon>Culicoidea</taxon>
        <taxon>Culicidae</taxon>
        <taxon>Anophelinae</taxon>
        <taxon>Anopheles</taxon>
    </lineage>
</organism>
<feature type="compositionally biased region" description="Basic and acidic residues" evidence="1">
    <location>
        <begin position="10"/>
        <end position="21"/>
    </location>
</feature>
<evidence type="ECO:0000313" key="4">
    <source>
        <dbReference type="Proteomes" id="UP000030765"/>
    </source>
</evidence>
<feature type="region of interest" description="Disordered" evidence="1">
    <location>
        <begin position="1"/>
        <end position="25"/>
    </location>
</feature>
<reference evidence="2 4" key="1">
    <citation type="journal article" date="2014" name="BMC Genomics">
        <title>Genome sequence of Anopheles sinensis provides insight into genetics basis of mosquito competence for malaria parasites.</title>
        <authorList>
            <person name="Zhou D."/>
            <person name="Zhang D."/>
            <person name="Ding G."/>
            <person name="Shi L."/>
            <person name="Hou Q."/>
            <person name="Ye Y."/>
            <person name="Xu Y."/>
            <person name="Zhou H."/>
            <person name="Xiong C."/>
            <person name="Li S."/>
            <person name="Yu J."/>
            <person name="Hong S."/>
            <person name="Yu X."/>
            <person name="Zou P."/>
            <person name="Chen C."/>
            <person name="Chang X."/>
            <person name="Wang W."/>
            <person name="Lv Y."/>
            <person name="Sun Y."/>
            <person name="Ma L."/>
            <person name="Shen B."/>
            <person name="Zhu C."/>
        </authorList>
    </citation>
    <scope>NUCLEOTIDE SEQUENCE [LARGE SCALE GENOMIC DNA]</scope>
</reference>
<dbReference type="EnsemblMetazoa" id="ASIC021291-RA">
    <property type="protein sequence ID" value="ASIC021291-PA"/>
    <property type="gene ID" value="ASIC021291"/>
</dbReference>
<evidence type="ECO:0000256" key="1">
    <source>
        <dbReference type="SAM" id="MobiDB-lite"/>
    </source>
</evidence>